<feature type="region of interest" description="Disordered" evidence="2">
    <location>
        <begin position="792"/>
        <end position="862"/>
    </location>
</feature>
<dbReference type="InterPro" id="IPR018247">
    <property type="entry name" value="EF_Hand_1_Ca_BS"/>
</dbReference>
<feature type="transmembrane region" description="Helical" evidence="3">
    <location>
        <begin position="217"/>
        <end position="239"/>
    </location>
</feature>
<proteinExistence type="predicted"/>
<dbReference type="SUPFAM" id="SSF47473">
    <property type="entry name" value="EF-hand"/>
    <property type="match status" value="1"/>
</dbReference>
<dbReference type="Gene3D" id="1.10.238.10">
    <property type="entry name" value="EF-hand"/>
    <property type="match status" value="1"/>
</dbReference>
<dbReference type="Gene3D" id="1.25.40.10">
    <property type="entry name" value="Tetratricopeptide repeat domain"/>
    <property type="match status" value="1"/>
</dbReference>
<dbReference type="InterPro" id="IPR001509">
    <property type="entry name" value="Epimerase_deHydtase"/>
</dbReference>
<dbReference type="Gene3D" id="3.90.228.10">
    <property type="match status" value="1"/>
</dbReference>
<sequence>MQEPAKVPRRTSKKLLQGLRRYQDSFPQANSFLLWLLCLLVISSAPFNAPFDEAMLGFSHGAATLCVMAVVLACGPRLGLGDFRHFLTVLALLLWPRSEQRWCRGMLKAGQTAEVLAPRAALGFVLLDDLLRAVLRYFEGEPAEAWPFALTSRGLYQLWSQDEEWWEACYRGAAWHRLPVRLAPPSINRLMKEAMLLASMMAETFGMMVLLQNSSTATSWAAAPCIASTLLVVSCSPWLPRQSDLVLVEMSRLLSLVSKFAVYVQTLLLLLSLVAQPHSPLRCSLHQDGEGLTGAFFYLETASLVVLCSVVTYQLLAVVARCRAASPLYAVPAEDVTKSEGAEDAEEERHPRCLAHVMQQSQIQPNGINASRLLLGSRAKMTNATHATSHTTFSNALRACSTHATPPFFTGCIALLSHVRCYDEMASGRTLVFGGRGFVGAAICKELAKRGLTPVLSLSRSQPAQSEGSTIQEVGGVDALKPETFESLLPDARAVVIAIGEPPWVTDKERAMRSNGTTNITIMQTAAKHKVPRVVLVNATMPSWGVIAGYREGKLAAEREALSYPEKCDSPCSVLVIKPGAISGTRQEGCFQVPLWLLLEPMRLVMSALSGPCEAIERCFPSLFGGVLRPPVRVEEIATAAADVVEDTSLKGIREIGTKELVGYTSASSQKKGTRRDGLASAFANFRFAATDRAAVPGSDIGVFRSDAALRLGGFPNPHCQMPNTQPSITLEKGCLNRRLLIRFSVVWALSIAACLAMSNCLKGIGTFCSRGKKEEAQPLADQAASAASAKQAPFQVTTSDGAQAKQTPKTAEAPASAKAPEVAVCEKPKQEETKPGAGTAAPAPKAASSQAQKPERRRAPDGRAYTYSEFVKYFGKKQGEMQWTYARSLRLVESTESFLDSLAHLLSHLEALHVRIEEVEKRRNGGSSKGPRLALPSLLATGLWTSLLCVFGVSIGPSSDGESSFLLQASLCVLLLARLAYSWYQVFLRNMRGFRTAEHSEEFEVRDLRRQTCSLHRQLAETQHMILQLEARLPKPSGLASFDKVWLLQARGSYLMSAAVLFAGQTPAGCLWPGPRSAPAINVHASMIRLRRCPQAALPSPEMFLVPTVAVAALALMQLRSDESAASKQLQQPRAPARDWRAKLGQFQVVALPGKGLGAVALCRFEPGDLVAEEAPLLQLTQSGSAAEQFQSLSAEARQRILNLSDFAAEKTVQGILDTNCFQKSLGSADRVLCPTLARFNHSCVPNCQHVWDSDAEVMRILASTDVVAGEELSVDYIDIRQSREQRQALLSRKYGFKCTCASCQSEDEESDRRRLSMARIDAEIGSASAEEVLRLAQRLLRLYDDEGLHLQALRGRAALDACAACAKRGDAQETAAWASRAAESYSRGLGPGHELVCLGAEHLTMQPALRAIEVGEDEKQDRIENVNVAIPRRQRERLGPELVSMGCATTVAMGCEESKPDQTQEWTEVHSAEGGRRIEVLIPDGAVEGAQLDFKSPDGVWMKATVPEGYNPGDKISVLVPEEAPKKEKKFKSLHQAFQYMDKKFTGYITDHSLFAEVAKDLLGLEGTTEEIWSTLDQDGNGQVNWPEFVEWAEANHVELELGAPGLGADGAVAFPPLWQGPKDDPSFVGQYDVEDDDHFKELIELVRKTYKKVWTRDRKKTGSDKVPASFELVKAKRCENLKDWLGPRGYGQSHTLPHSDSAMIAHACSHKTGFMKRPVLTSEAKKLSKRQGLRGHCNEWFLFHGTSPEAAKSILSGSGDFTISLAGSATGTLYGRGTYFAESITKADEYAKEDDDGLCCVLVCRVAAGHVLYNDEVTPDADKLQQSCISGETHSILGDREKCRGTFKEFVIFDADQVYVEYALFYRRKYHCDPIGLDWMFLHAGLPLAEMLRNVSPVTIASAARVQCQPEAAPAAKKAWGF</sequence>
<dbReference type="OrthoDB" id="265717at2759"/>
<dbReference type="Pfam" id="PF00856">
    <property type="entry name" value="SET"/>
    <property type="match status" value="1"/>
</dbReference>
<dbReference type="SUPFAM" id="SSF56399">
    <property type="entry name" value="ADP-ribosylation"/>
    <property type="match status" value="1"/>
</dbReference>
<dbReference type="InterPro" id="IPR046341">
    <property type="entry name" value="SET_dom_sf"/>
</dbReference>
<evidence type="ECO:0000256" key="1">
    <source>
        <dbReference type="ARBA" id="ARBA00022837"/>
    </source>
</evidence>
<dbReference type="InterPro" id="IPR002048">
    <property type="entry name" value="EF_hand_dom"/>
</dbReference>
<dbReference type="CDD" id="cd20071">
    <property type="entry name" value="SET_SMYD"/>
    <property type="match status" value="1"/>
</dbReference>
<dbReference type="SUPFAM" id="SSF82199">
    <property type="entry name" value="SET domain"/>
    <property type="match status" value="1"/>
</dbReference>
<evidence type="ECO:0000313" key="7">
    <source>
        <dbReference type="Proteomes" id="UP000601435"/>
    </source>
</evidence>
<evidence type="ECO:0000259" key="4">
    <source>
        <dbReference type="PROSITE" id="PS50222"/>
    </source>
</evidence>
<keyword evidence="3" id="KW-0472">Membrane</keyword>
<protein>
    <recommendedName>
        <fullName evidence="8">Poly [ADP-ribose] polymerase</fullName>
    </recommendedName>
</protein>
<evidence type="ECO:0008006" key="8">
    <source>
        <dbReference type="Google" id="ProtNLM"/>
    </source>
</evidence>
<feature type="transmembrane region" description="Helical" evidence="3">
    <location>
        <begin position="934"/>
        <end position="954"/>
    </location>
</feature>
<feature type="compositionally biased region" description="Basic and acidic residues" evidence="2">
    <location>
        <begin position="825"/>
        <end position="835"/>
    </location>
</feature>
<evidence type="ECO:0000256" key="2">
    <source>
        <dbReference type="SAM" id="MobiDB-lite"/>
    </source>
</evidence>
<dbReference type="InterPro" id="IPR036291">
    <property type="entry name" value="NAD(P)-bd_dom_sf"/>
</dbReference>
<dbReference type="EMBL" id="CAJNJA010061897">
    <property type="protein sequence ID" value="CAE7874933.1"/>
    <property type="molecule type" value="Genomic_DNA"/>
</dbReference>
<feature type="domain" description="SET" evidence="5">
    <location>
        <begin position="1143"/>
        <end position="1279"/>
    </location>
</feature>
<dbReference type="Gene3D" id="3.40.50.720">
    <property type="entry name" value="NAD(P)-binding Rossmann-like Domain"/>
    <property type="match status" value="1"/>
</dbReference>
<feature type="transmembrane region" description="Helical" evidence="3">
    <location>
        <begin position="55"/>
        <end position="75"/>
    </location>
</feature>
<feature type="domain" description="EF-hand" evidence="4">
    <location>
        <begin position="1566"/>
        <end position="1601"/>
    </location>
</feature>
<keyword evidence="3" id="KW-1133">Transmembrane helix</keyword>
<feature type="compositionally biased region" description="Polar residues" evidence="2">
    <location>
        <begin position="797"/>
        <end position="810"/>
    </location>
</feature>
<evidence type="ECO:0000256" key="3">
    <source>
        <dbReference type="SAM" id="Phobius"/>
    </source>
</evidence>
<dbReference type="PROSITE" id="PS50280">
    <property type="entry name" value="SET"/>
    <property type="match status" value="1"/>
</dbReference>
<feature type="transmembrane region" description="Helical" evidence="3">
    <location>
        <begin position="966"/>
        <end position="985"/>
    </location>
</feature>
<organism evidence="6 7">
    <name type="scientific">Symbiodinium necroappetens</name>
    <dbReference type="NCBI Taxonomy" id="1628268"/>
    <lineage>
        <taxon>Eukaryota</taxon>
        <taxon>Sar</taxon>
        <taxon>Alveolata</taxon>
        <taxon>Dinophyceae</taxon>
        <taxon>Suessiales</taxon>
        <taxon>Symbiodiniaceae</taxon>
        <taxon>Symbiodinium</taxon>
    </lineage>
</organism>
<dbReference type="InterPro" id="IPR001214">
    <property type="entry name" value="SET_dom"/>
</dbReference>
<dbReference type="InterPro" id="IPR011990">
    <property type="entry name" value="TPR-like_helical_dom_sf"/>
</dbReference>
<feature type="transmembrane region" description="Helical" evidence="3">
    <location>
        <begin position="1097"/>
        <end position="1118"/>
    </location>
</feature>
<keyword evidence="3" id="KW-0812">Transmembrane</keyword>
<feature type="compositionally biased region" description="Low complexity" evidence="2">
    <location>
        <begin position="836"/>
        <end position="853"/>
    </location>
</feature>
<reference evidence="6" key="1">
    <citation type="submission" date="2021-02" db="EMBL/GenBank/DDBJ databases">
        <authorList>
            <person name="Dougan E. K."/>
            <person name="Rhodes N."/>
            <person name="Thang M."/>
            <person name="Chan C."/>
        </authorList>
    </citation>
    <scope>NUCLEOTIDE SEQUENCE</scope>
</reference>
<dbReference type="Pfam" id="PF01370">
    <property type="entry name" value="Epimerase"/>
    <property type="match status" value="1"/>
</dbReference>
<dbReference type="InterPro" id="IPR012317">
    <property type="entry name" value="Poly(ADP-ribose)pol_cat_dom"/>
</dbReference>
<dbReference type="SMART" id="SM00317">
    <property type="entry name" value="SET"/>
    <property type="match status" value="1"/>
</dbReference>
<dbReference type="Gene3D" id="2.170.270.10">
    <property type="entry name" value="SET domain"/>
    <property type="match status" value="1"/>
</dbReference>
<evidence type="ECO:0000259" key="5">
    <source>
        <dbReference type="PROSITE" id="PS50280"/>
    </source>
</evidence>
<keyword evidence="1" id="KW-0106">Calcium</keyword>
<gene>
    <name evidence="6" type="ORF">SNEC2469_LOCUS28457</name>
</gene>
<dbReference type="GO" id="GO:0005509">
    <property type="term" value="F:calcium ion binding"/>
    <property type="evidence" value="ECO:0007669"/>
    <property type="project" value="InterPro"/>
</dbReference>
<dbReference type="Pfam" id="PF00644">
    <property type="entry name" value="PARP"/>
    <property type="match status" value="1"/>
</dbReference>
<accession>A0A813ANV0</accession>
<feature type="transmembrane region" description="Helical" evidence="3">
    <location>
        <begin position="295"/>
        <end position="319"/>
    </location>
</feature>
<name>A0A813ANV0_9DINO</name>
<evidence type="ECO:0000313" key="6">
    <source>
        <dbReference type="EMBL" id="CAE7874933.1"/>
    </source>
</evidence>
<dbReference type="PROSITE" id="PS00018">
    <property type="entry name" value="EF_HAND_1"/>
    <property type="match status" value="1"/>
</dbReference>
<dbReference type="InterPro" id="IPR053185">
    <property type="entry name" value="SET_domain_protein"/>
</dbReference>
<feature type="transmembrane region" description="Helical" evidence="3">
    <location>
        <begin position="251"/>
        <end position="275"/>
    </location>
</feature>
<feature type="transmembrane region" description="Helical" evidence="3">
    <location>
        <begin position="29"/>
        <end position="49"/>
    </location>
</feature>
<dbReference type="PROSITE" id="PS50222">
    <property type="entry name" value="EF_HAND_2"/>
    <property type="match status" value="1"/>
</dbReference>
<dbReference type="InterPro" id="IPR011992">
    <property type="entry name" value="EF-hand-dom_pair"/>
</dbReference>
<dbReference type="PANTHER" id="PTHR47332">
    <property type="entry name" value="SET DOMAIN-CONTAINING PROTEIN 5"/>
    <property type="match status" value="1"/>
</dbReference>
<comment type="caution">
    <text evidence="6">The sequence shown here is derived from an EMBL/GenBank/DDBJ whole genome shotgun (WGS) entry which is preliminary data.</text>
</comment>
<dbReference type="Proteomes" id="UP000601435">
    <property type="component" value="Unassembled WGS sequence"/>
</dbReference>
<dbReference type="PANTHER" id="PTHR47332:SF4">
    <property type="entry name" value="SET DOMAIN-CONTAINING PROTEIN 5"/>
    <property type="match status" value="1"/>
</dbReference>
<dbReference type="SUPFAM" id="SSF51735">
    <property type="entry name" value="NAD(P)-binding Rossmann-fold domains"/>
    <property type="match status" value="1"/>
</dbReference>
<dbReference type="GO" id="GO:0003950">
    <property type="term" value="F:NAD+ poly-ADP-ribosyltransferase activity"/>
    <property type="evidence" value="ECO:0007669"/>
    <property type="project" value="InterPro"/>
</dbReference>
<keyword evidence="7" id="KW-1185">Reference proteome</keyword>